<dbReference type="AlphaFoldDB" id="A0A3N4Z0A5"/>
<protein>
    <recommendedName>
        <fullName evidence="3">beta-N-acetylhexosaminidase</fullName>
        <ecNumber evidence="3">3.2.1.52</ecNumber>
    </recommendedName>
</protein>
<keyword evidence="8" id="KW-1185">Reference proteome</keyword>
<dbReference type="GO" id="GO:0009254">
    <property type="term" value="P:peptidoglycan turnover"/>
    <property type="evidence" value="ECO:0007669"/>
    <property type="project" value="TreeGrafter"/>
</dbReference>
<comment type="catalytic activity">
    <reaction evidence="1">
        <text>Hydrolysis of terminal non-reducing N-acetyl-D-hexosamine residues in N-acetyl-beta-D-hexosaminides.</text>
        <dbReference type="EC" id="3.2.1.52"/>
    </reaction>
</comment>
<comment type="caution">
    <text evidence="7">The sequence shown here is derived from an EMBL/GenBank/DDBJ whole genome shotgun (WGS) entry which is preliminary data.</text>
</comment>
<dbReference type="InterPro" id="IPR017853">
    <property type="entry name" value="GH"/>
</dbReference>
<dbReference type="InterPro" id="IPR001764">
    <property type="entry name" value="Glyco_hydro_3_N"/>
</dbReference>
<gene>
    <name evidence="7" type="ORF">EDD34_0099</name>
</gene>
<dbReference type="SUPFAM" id="SSF51445">
    <property type="entry name" value="(Trans)glycosidases"/>
    <property type="match status" value="1"/>
</dbReference>
<dbReference type="GO" id="GO:0004563">
    <property type="term" value="F:beta-N-acetylhexosaminidase activity"/>
    <property type="evidence" value="ECO:0007669"/>
    <property type="project" value="UniProtKB-EC"/>
</dbReference>
<keyword evidence="4" id="KW-0378">Hydrolase</keyword>
<evidence type="ECO:0000259" key="6">
    <source>
        <dbReference type="Pfam" id="PF00933"/>
    </source>
</evidence>
<dbReference type="PROSITE" id="PS00775">
    <property type="entry name" value="GLYCOSYL_HYDROL_F3"/>
    <property type="match status" value="1"/>
</dbReference>
<reference evidence="7 8" key="1">
    <citation type="submission" date="2018-11" db="EMBL/GenBank/DDBJ databases">
        <title>Sequencing the genomes of 1000 actinobacteria strains.</title>
        <authorList>
            <person name="Klenk H.-P."/>
        </authorList>
    </citation>
    <scope>NUCLEOTIDE SEQUENCE [LARGE SCALE GENOMIC DNA]</scope>
    <source>
        <strain evidence="7 8">DSM 15700</strain>
    </source>
</reference>
<dbReference type="Proteomes" id="UP000280501">
    <property type="component" value="Unassembled WGS sequence"/>
</dbReference>
<keyword evidence="5" id="KW-0326">Glycosidase</keyword>
<dbReference type="Pfam" id="PF00933">
    <property type="entry name" value="Glyco_hydro_3"/>
    <property type="match status" value="1"/>
</dbReference>
<feature type="domain" description="Glycoside hydrolase family 3 N-terminal" evidence="6">
    <location>
        <begin position="2"/>
        <end position="329"/>
    </location>
</feature>
<organism evidence="7 8">
    <name type="scientific">Myceligenerans xiligouense</name>
    <dbReference type="NCBI Taxonomy" id="253184"/>
    <lineage>
        <taxon>Bacteria</taxon>
        <taxon>Bacillati</taxon>
        <taxon>Actinomycetota</taxon>
        <taxon>Actinomycetes</taxon>
        <taxon>Micrococcales</taxon>
        <taxon>Promicromonosporaceae</taxon>
        <taxon>Myceligenerans</taxon>
    </lineage>
</organism>
<proteinExistence type="inferred from homology"/>
<evidence type="ECO:0000256" key="1">
    <source>
        <dbReference type="ARBA" id="ARBA00001231"/>
    </source>
</evidence>
<evidence type="ECO:0000256" key="2">
    <source>
        <dbReference type="ARBA" id="ARBA00005336"/>
    </source>
</evidence>
<evidence type="ECO:0000313" key="8">
    <source>
        <dbReference type="Proteomes" id="UP000280501"/>
    </source>
</evidence>
<dbReference type="PANTHER" id="PTHR30480:SF13">
    <property type="entry name" value="BETA-HEXOSAMINIDASE"/>
    <property type="match status" value="1"/>
</dbReference>
<dbReference type="InterPro" id="IPR050226">
    <property type="entry name" value="NagZ_Beta-hexosaminidase"/>
</dbReference>
<evidence type="ECO:0000256" key="4">
    <source>
        <dbReference type="ARBA" id="ARBA00022801"/>
    </source>
</evidence>
<accession>A0A3N4Z0A5</accession>
<dbReference type="InterPro" id="IPR036962">
    <property type="entry name" value="Glyco_hydro_3_N_sf"/>
</dbReference>
<evidence type="ECO:0000256" key="3">
    <source>
        <dbReference type="ARBA" id="ARBA00012663"/>
    </source>
</evidence>
<comment type="similarity">
    <text evidence="2">Belongs to the glycosyl hydrolase 3 family.</text>
</comment>
<dbReference type="GO" id="GO:0005975">
    <property type="term" value="P:carbohydrate metabolic process"/>
    <property type="evidence" value="ECO:0007669"/>
    <property type="project" value="InterPro"/>
</dbReference>
<dbReference type="InterPro" id="IPR019800">
    <property type="entry name" value="Glyco_hydro_3_AS"/>
</dbReference>
<name>A0A3N4Z0A5_9MICO</name>
<evidence type="ECO:0000256" key="5">
    <source>
        <dbReference type="ARBA" id="ARBA00023295"/>
    </source>
</evidence>
<dbReference type="EC" id="3.2.1.52" evidence="3"/>
<evidence type="ECO:0000313" key="7">
    <source>
        <dbReference type="EMBL" id="RPF19548.1"/>
    </source>
</evidence>
<sequence>MTLEEKVGEIIMVGVPVSGGRDTAAAVIQEHHVANIFLHGRTQAGQAPVRRLVVDFRTLGAAENPRDPLMLVATDQEGGTVQVLRGDGFSDLPSAVDQAAMSPDELRRNAETWGAELADVGVNLNLAPVADVVLAASAASNAPIGANRRNYGYTLDSVVAGSVAFGQGQRAAGVATAPKHFPGLGLVVGNTDTATDVTDTVTGPDAKSVAAFAANVESGSEFVMMSSAVYTKIDAERPAVFSPAAIDLLRDDLGFDGVIMTDDLAAAAQVQAWTPGDRAVLAVEAGVDLVLASADPTTAAPMAQALVERAERDPGFASRIDEAAARVLTAKSALIG</sequence>
<dbReference type="EMBL" id="RKQZ01000001">
    <property type="protein sequence ID" value="RPF19548.1"/>
    <property type="molecule type" value="Genomic_DNA"/>
</dbReference>
<dbReference type="PANTHER" id="PTHR30480">
    <property type="entry name" value="BETA-HEXOSAMINIDASE-RELATED"/>
    <property type="match status" value="1"/>
</dbReference>
<dbReference type="Gene3D" id="3.20.20.300">
    <property type="entry name" value="Glycoside hydrolase, family 3, N-terminal domain"/>
    <property type="match status" value="1"/>
</dbReference>